<comment type="similarity">
    <text evidence="2">Belongs to the NPC2 family.</text>
</comment>
<comment type="subcellular location">
    <subcellularLocation>
        <location evidence="1">Secreted</location>
    </subcellularLocation>
</comment>
<comment type="caution">
    <text evidence="8">The sequence shown here is derived from an EMBL/GenBank/DDBJ whole genome shotgun (WGS) entry which is preliminary data.</text>
</comment>
<keyword evidence="5" id="KW-1015">Disulfide bond</keyword>
<dbReference type="Proteomes" id="UP001516400">
    <property type="component" value="Unassembled WGS sequence"/>
</dbReference>
<dbReference type="SMART" id="SM00737">
    <property type="entry name" value="ML"/>
    <property type="match status" value="1"/>
</dbReference>
<dbReference type="FunFam" id="2.60.40.770:FF:000001">
    <property type="entry name" value="NPC intracellular cholesterol transporter 2"/>
    <property type="match status" value="1"/>
</dbReference>
<evidence type="ECO:0000256" key="5">
    <source>
        <dbReference type="ARBA" id="ARBA00023157"/>
    </source>
</evidence>
<gene>
    <name evidence="8" type="ORF">HHI36_010980</name>
</gene>
<accession>A0ABD2MKD1</accession>
<reference evidence="8 9" key="1">
    <citation type="journal article" date="2021" name="BMC Biol.">
        <title>Horizontally acquired antibacterial genes associated with adaptive radiation of ladybird beetles.</title>
        <authorList>
            <person name="Li H.S."/>
            <person name="Tang X.F."/>
            <person name="Huang Y.H."/>
            <person name="Xu Z.Y."/>
            <person name="Chen M.L."/>
            <person name="Du X.Y."/>
            <person name="Qiu B.Y."/>
            <person name="Chen P.T."/>
            <person name="Zhang W."/>
            <person name="Slipinski A."/>
            <person name="Escalona H.E."/>
            <person name="Waterhouse R.M."/>
            <person name="Zwick A."/>
            <person name="Pang H."/>
        </authorList>
    </citation>
    <scope>NUCLEOTIDE SEQUENCE [LARGE SCALE GENOMIC DNA]</scope>
    <source>
        <strain evidence="8">SYSU2018</strain>
    </source>
</reference>
<evidence type="ECO:0000256" key="6">
    <source>
        <dbReference type="SAM" id="SignalP"/>
    </source>
</evidence>
<dbReference type="InterPro" id="IPR033916">
    <property type="entry name" value="ML_Npc2-like"/>
</dbReference>
<dbReference type="InterPro" id="IPR039670">
    <property type="entry name" value="NPC2-like"/>
</dbReference>
<evidence type="ECO:0000256" key="1">
    <source>
        <dbReference type="ARBA" id="ARBA00004613"/>
    </source>
</evidence>
<dbReference type="Pfam" id="PF02221">
    <property type="entry name" value="E1_DerP2_DerF2"/>
    <property type="match status" value="1"/>
</dbReference>
<keyword evidence="3" id="KW-0964">Secreted</keyword>
<keyword evidence="9" id="KW-1185">Reference proteome</keyword>
<evidence type="ECO:0000256" key="2">
    <source>
        <dbReference type="ARBA" id="ARBA00006370"/>
    </source>
</evidence>
<dbReference type="InterPro" id="IPR003172">
    <property type="entry name" value="ML_dom"/>
</dbReference>
<feature type="signal peptide" evidence="6">
    <location>
        <begin position="1"/>
        <end position="22"/>
    </location>
</feature>
<dbReference type="InterPro" id="IPR014756">
    <property type="entry name" value="Ig_E-set"/>
</dbReference>
<evidence type="ECO:0000256" key="4">
    <source>
        <dbReference type="ARBA" id="ARBA00022729"/>
    </source>
</evidence>
<dbReference type="SUPFAM" id="SSF81296">
    <property type="entry name" value="E set domains"/>
    <property type="match status" value="1"/>
</dbReference>
<keyword evidence="4 6" id="KW-0732">Signal</keyword>
<evidence type="ECO:0000259" key="7">
    <source>
        <dbReference type="SMART" id="SM00737"/>
    </source>
</evidence>
<name>A0ABD2MKD1_9CUCU</name>
<feature type="domain" description="MD-2-related lipid-recognition" evidence="7">
    <location>
        <begin position="25"/>
        <end position="153"/>
    </location>
</feature>
<sequence length="156" mass="17253">MIPIKKLVVPVLVFYFFVDVQGTFYYDCEDVTTLGKVQSLAVINCTSEEPTSKCRLRRGANTTIDLTFKSDVDLDAIKVVVHGIIAGESKSFALPNSNGCNDSGLTCPVTKDSVVTYTTSLPVKKFYPKISVDVKWELRSKDDKDIVCIIIPSHLN</sequence>
<dbReference type="Gene3D" id="2.60.40.770">
    <property type="match status" value="1"/>
</dbReference>
<dbReference type="GO" id="GO:0005576">
    <property type="term" value="C:extracellular region"/>
    <property type="evidence" value="ECO:0007669"/>
    <property type="project" value="UniProtKB-SubCell"/>
</dbReference>
<protein>
    <recommendedName>
        <fullName evidence="7">MD-2-related lipid-recognition domain-containing protein</fullName>
    </recommendedName>
</protein>
<dbReference type="AlphaFoldDB" id="A0ABD2MKD1"/>
<dbReference type="CDD" id="cd00916">
    <property type="entry name" value="Npc2_like"/>
    <property type="match status" value="1"/>
</dbReference>
<evidence type="ECO:0000313" key="9">
    <source>
        <dbReference type="Proteomes" id="UP001516400"/>
    </source>
</evidence>
<evidence type="ECO:0000256" key="3">
    <source>
        <dbReference type="ARBA" id="ARBA00022525"/>
    </source>
</evidence>
<proteinExistence type="inferred from homology"/>
<evidence type="ECO:0000313" key="8">
    <source>
        <dbReference type="EMBL" id="KAL3266827.1"/>
    </source>
</evidence>
<organism evidence="8 9">
    <name type="scientific">Cryptolaemus montrouzieri</name>
    <dbReference type="NCBI Taxonomy" id="559131"/>
    <lineage>
        <taxon>Eukaryota</taxon>
        <taxon>Metazoa</taxon>
        <taxon>Ecdysozoa</taxon>
        <taxon>Arthropoda</taxon>
        <taxon>Hexapoda</taxon>
        <taxon>Insecta</taxon>
        <taxon>Pterygota</taxon>
        <taxon>Neoptera</taxon>
        <taxon>Endopterygota</taxon>
        <taxon>Coleoptera</taxon>
        <taxon>Polyphaga</taxon>
        <taxon>Cucujiformia</taxon>
        <taxon>Coccinelloidea</taxon>
        <taxon>Coccinellidae</taxon>
        <taxon>Scymninae</taxon>
        <taxon>Scymnini</taxon>
        <taxon>Cryptolaemus</taxon>
    </lineage>
</organism>
<dbReference type="PANTHER" id="PTHR11306:SF68">
    <property type="entry name" value="NPC INTRACELLULAR CHOLESTEROL TRANSPORTER 2"/>
    <property type="match status" value="1"/>
</dbReference>
<dbReference type="EMBL" id="JABFTP020000001">
    <property type="protein sequence ID" value="KAL3266827.1"/>
    <property type="molecule type" value="Genomic_DNA"/>
</dbReference>
<feature type="chain" id="PRO_5044885361" description="MD-2-related lipid-recognition domain-containing protein" evidence="6">
    <location>
        <begin position="23"/>
        <end position="156"/>
    </location>
</feature>
<dbReference type="PANTHER" id="PTHR11306">
    <property type="entry name" value="NIEMANN PICK TYPE C2 PROTEIN NPC2-RELATED"/>
    <property type="match status" value="1"/>
</dbReference>